<comment type="caution">
    <text evidence="2">The sequence shown here is derived from an EMBL/GenBank/DDBJ whole genome shotgun (WGS) entry which is preliminary data.</text>
</comment>
<evidence type="ECO:0000313" key="2">
    <source>
        <dbReference type="EMBL" id="MED6196254.1"/>
    </source>
</evidence>
<proteinExistence type="predicted"/>
<feature type="compositionally biased region" description="Low complexity" evidence="1">
    <location>
        <begin position="31"/>
        <end position="55"/>
    </location>
</feature>
<dbReference type="Proteomes" id="UP001341840">
    <property type="component" value="Unassembled WGS sequence"/>
</dbReference>
<feature type="region of interest" description="Disordered" evidence="1">
    <location>
        <begin position="136"/>
        <end position="156"/>
    </location>
</feature>
<protein>
    <submittedName>
        <fullName evidence="2">Uncharacterized protein</fullName>
    </submittedName>
</protein>
<reference evidence="2 3" key="1">
    <citation type="journal article" date="2023" name="Plants (Basel)">
        <title>Bridging the Gap: Combining Genomics and Transcriptomics Approaches to Understand Stylosanthes scabra, an Orphan Legume from the Brazilian Caatinga.</title>
        <authorList>
            <person name="Ferreira-Neto J.R.C."/>
            <person name="da Silva M.D."/>
            <person name="Binneck E."/>
            <person name="de Melo N.F."/>
            <person name="da Silva R.H."/>
            <person name="de Melo A.L.T.M."/>
            <person name="Pandolfi V."/>
            <person name="Bustamante F.O."/>
            <person name="Brasileiro-Vidal A.C."/>
            <person name="Benko-Iseppon A.M."/>
        </authorList>
    </citation>
    <scope>NUCLEOTIDE SEQUENCE [LARGE SCALE GENOMIC DNA]</scope>
    <source>
        <tissue evidence="2">Leaves</tissue>
    </source>
</reference>
<evidence type="ECO:0000256" key="1">
    <source>
        <dbReference type="SAM" id="MobiDB-lite"/>
    </source>
</evidence>
<keyword evidence="3" id="KW-1185">Reference proteome</keyword>
<name>A0ABU6XGI6_9FABA</name>
<evidence type="ECO:0000313" key="3">
    <source>
        <dbReference type="Proteomes" id="UP001341840"/>
    </source>
</evidence>
<feature type="non-terminal residue" evidence="2">
    <location>
        <position position="222"/>
    </location>
</feature>
<feature type="compositionally biased region" description="Polar residues" evidence="1">
    <location>
        <begin position="147"/>
        <end position="156"/>
    </location>
</feature>
<organism evidence="2 3">
    <name type="scientific">Stylosanthes scabra</name>
    <dbReference type="NCBI Taxonomy" id="79078"/>
    <lineage>
        <taxon>Eukaryota</taxon>
        <taxon>Viridiplantae</taxon>
        <taxon>Streptophyta</taxon>
        <taxon>Embryophyta</taxon>
        <taxon>Tracheophyta</taxon>
        <taxon>Spermatophyta</taxon>
        <taxon>Magnoliopsida</taxon>
        <taxon>eudicotyledons</taxon>
        <taxon>Gunneridae</taxon>
        <taxon>Pentapetalae</taxon>
        <taxon>rosids</taxon>
        <taxon>fabids</taxon>
        <taxon>Fabales</taxon>
        <taxon>Fabaceae</taxon>
        <taxon>Papilionoideae</taxon>
        <taxon>50 kb inversion clade</taxon>
        <taxon>dalbergioids sensu lato</taxon>
        <taxon>Dalbergieae</taxon>
        <taxon>Pterocarpus clade</taxon>
        <taxon>Stylosanthes</taxon>
    </lineage>
</organism>
<feature type="region of interest" description="Disordered" evidence="1">
    <location>
        <begin position="28"/>
        <end position="63"/>
    </location>
</feature>
<dbReference type="EMBL" id="JASCZI010211730">
    <property type="protein sequence ID" value="MED6196254.1"/>
    <property type="molecule type" value="Genomic_DNA"/>
</dbReference>
<gene>
    <name evidence="2" type="ORF">PIB30_045783</name>
</gene>
<sequence length="222" mass="24802">MERPAPLTMPRTGRGPFCSLTMTQMCSVRGSSTTSPHSSRTFSRPRSSSISCHHPIVSRTTSRPRSRFISDLCRLSNICSPRSAITQRRRSHTFIRARHSPHPSRCSTMIRPITRHPSHRPTRLFAHGHSGHRGITIRPRAGHHPGSTITRRTGATGTMPRDTNVLVFLCLPCILCRINTEAIRSQWVTDILHRSSRLFSIAASSLCENLMPAFSCATAFLL</sequence>
<accession>A0ABU6XGI6</accession>